<reference evidence="3" key="1">
    <citation type="submission" date="2022-11" db="UniProtKB">
        <authorList>
            <consortium name="WormBaseParasite"/>
        </authorList>
    </citation>
    <scope>IDENTIFICATION</scope>
</reference>
<proteinExistence type="predicted"/>
<keyword evidence="2" id="KW-1185">Reference proteome</keyword>
<evidence type="ECO:0000256" key="1">
    <source>
        <dbReference type="SAM" id="Phobius"/>
    </source>
</evidence>
<feature type="transmembrane region" description="Helical" evidence="1">
    <location>
        <begin position="703"/>
        <end position="722"/>
    </location>
</feature>
<protein>
    <submittedName>
        <fullName evidence="3">Uncharacterized protein</fullName>
    </submittedName>
</protein>
<keyword evidence="1" id="KW-0812">Transmembrane</keyword>
<keyword evidence="1" id="KW-0472">Membrane</keyword>
<organism evidence="2 3">
    <name type="scientific">Romanomermis culicivorax</name>
    <name type="common">Nematode worm</name>
    <dbReference type="NCBI Taxonomy" id="13658"/>
    <lineage>
        <taxon>Eukaryota</taxon>
        <taxon>Metazoa</taxon>
        <taxon>Ecdysozoa</taxon>
        <taxon>Nematoda</taxon>
        <taxon>Enoplea</taxon>
        <taxon>Dorylaimia</taxon>
        <taxon>Mermithida</taxon>
        <taxon>Mermithoidea</taxon>
        <taxon>Mermithidae</taxon>
        <taxon>Romanomermis</taxon>
    </lineage>
</organism>
<dbReference type="WBParaSite" id="nRc.2.0.1.t11718-RA">
    <property type="protein sequence ID" value="nRc.2.0.1.t11718-RA"/>
    <property type="gene ID" value="nRc.2.0.1.g11718"/>
</dbReference>
<evidence type="ECO:0000313" key="3">
    <source>
        <dbReference type="WBParaSite" id="nRc.2.0.1.t11718-RA"/>
    </source>
</evidence>
<evidence type="ECO:0000313" key="2">
    <source>
        <dbReference type="Proteomes" id="UP000887565"/>
    </source>
</evidence>
<accession>A0A915ID52</accession>
<name>A0A915ID52_ROMCU</name>
<feature type="transmembrane region" description="Helical" evidence="1">
    <location>
        <begin position="673"/>
        <end position="696"/>
    </location>
</feature>
<keyword evidence="1" id="KW-1133">Transmembrane helix</keyword>
<dbReference type="Proteomes" id="UP000887565">
    <property type="component" value="Unplaced"/>
</dbReference>
<sequence>MEDNLAALFIEPYTLNGRSLDFVVNDHFFGDLSFEQFDPVTNGYLTGFFLSILCTIVKQQVTTSNGVQYRIDDVLFGALNSNLGIKSAAIVENATSVIIEKASNLLYKITNNSSEPLKLSGFIHGILFTSCSMHKHILKVSIFDQKYPAIRFSLEPLITLKNSHNLSRPFSFDFSPNNKVVSKPIGNFLARLIEVAATSNMELMVEKIMLEMTTNLIGQLLLSDKMHTKYYVETFLFGMLYTQQAKISDVSMSNRKNPLASQLIFQLLGKQRIIVFNFDRTVQVSIDGLKLKNFAYGRPTTHVFVISIFETETGCNRDLSIKDLTYDISVTVLKPSLKKYPRNSNHHLNVEKNNFLTSLLDLDKGHAYGFVAVYQEFIKILLKTIDFRKGDIKKFEYFLEGALHHLKHLANNHEPPIRVDMFYSKAAYSVRLESGDMITLINFVNAGFSKQFATYFRENRMLRDLNYNVLTFLYDYDQATNILVSYVLLRNQADINNNHFSANDTDIFLVSTCFHCENKTLAVCPKSIIKANSRDILPEENKILPASYRVYVKFLNLIYDLTSDENVSQSVKNKRGRRTEGGLMAKFQPIIHYLPVPRYSFLDYFSSGLMVHSTFDFVDSIKSQKLSKKIFKFMLKGYKILNDKLLPGINILLSADALRNAVEAYADGDKSPYAIFNIFSAATSLTLSVTSVVLAYLQIGASVIPVIGWVVSAILYAISAIWNADIIMEQVNAVVQLPPLENFQQRTRLFFLLGLSHELMKDLGDKPLNEQILTNILTVMKKNHNIKHYITSASCFNEDRYRPCRDIYVDLRQKYIFDETLITTRSAPKLSTEDAKYNEQLCDLTRITSRWRADEQHELKWLPSYGTHPIRLLDSPFETFHDESNTSSIPVGHKVSYACNNAIGISSLQFERNVESQYISLYNFVGDAQVYAKPDTTNVILLSRGRYCSIIGGDRSNFFHFTTIYNICYLEGDDVARNVVDLSGLVESPIIYTMSTHYIKLEYSKWTIDRSSKQLSSGYIYLKNIDSFVLSHKKEPDFVNINCLVGNIDLQRKARCTSLYLINVDDPTDSCKMHVMINSEGCIHIENNALSGKFLYAFHGMTGDYEDVLISFRAGIIRLPFIMYNNRWKSVRILTESEFVLEKNWYGKLEIKPVQKIVDPLNPVVILDTHTVEYGQTIFFKDRVLINYDLVRVTESILVVTNLASNMMKGFLLNAETVPFLTVVIKQYTHEKMRSLKLKFDEGTQFDLDKLDEKRMISLTDFKSKIETFNERMKQKPFIFRHDSRYDADEIQTRLWH</sequence>